<dbReference type="Gene3D" id="1.10.10.10">
    <property type="entry name" value="Winged helix-like DNA-binding domain superfamily/Winged helix DNA-binding domain"/>
    <property type="match status" value="1"/>
</dbReference>
<dbReference type="CDD" id="cd05466">
    <property type="entry name" value="PBP2_LTTR_substrate"/>
    <property type="match status" value="1"/>
</dbReference>
<keyword evidence="3 6" id="KW-0238">DNA-binding</keyword>
<dbReference type="PANTHER" id="PTHR30419">
    <property type="entry name" value="HTH-TYPE TRANSCRIPTIONAL REGULATOR YBHD"/>
    <property type="match status" value="1"/>
</dbReference>
<dbReference type="SUPFAM" id="SSF53850">
    <property type="entry name" value="Periplasmic binding protein-like II"/>
    <property type="match status" value="1"/>
</dbReference>
<evidence type="ECO:0000313" key="7">
    <source>
        <dbReference type="Proteomes" id="UP000520011"/>
    </source>
</evidence>
<comment type="similarity">
    <text evidence="1">Belongs to the LysR transcriptional regulatory family.</text>
</comment>
<dbReference type="GO" id="GO:0003700">
    <property type="term" value="F:DNA-binding transcription factor activity"/>
    <property type="evidence" value="ECO:0007669"/>
    <property type="project" value="InterPro"/>
</dbReference>
<dbReference type="SUPFAM" id="SSF46785">
    <property type="entry name" value="Winged helix' DNA-binding domain"/>
    <property type="match status" value="1"/>
</dbReference>
<evidence type="ECO:0000259" key="5">
    <source>
        <dbReference type="PROSITE" id="PS50931"/>
    </source>
</evidence>
<sequence>MSLTKLEVFHTIVEAGSLSKAAEALGLTQSAVSHAIASLEAEWGFLLLQRDRSGVRLTSNGEHVLKIVREILHWNEQLKQQVAAINGLETGTVRIGTFTSVSTQWLPGVIQMFHTKHPSIDIKWFEGDYDEIHDWISNGVVDFGFLSVSASKSLETIPLKKDRMVCIVPKDHPFSAQEVVALHQIEEEEFIMPKWGSDHDVRRMLKENRISPKIKYEVVEEQAIMAMVEHGLGISILPEMVLFRMPERIRVIDLEGDHYRTIGIAAASFKHLSPAAKKLIDCVKSWLKAQCLFDF</sequence>
<comment type="caution">
    <text evidence="6">The sequence shown here is derived from an EMBL/GenBank/DDBJ whole genome shotgun (WGS) entry which is preliminary data.</text>
</comment>
<dbReference type="GO" id="GO:0003677">
    <property type="term" value="F:DNA binding"/>
    <property type="evidence" value="ECO:0007669"/>
    <property type="project" value="UniProtKB-KW"/>
</dbReference>
<keyword evidence="4" id="KW-0804">Transcription</keyword>
<keyword evidence="7" id="KW-1185">Reference proteome</keyword>
<dbReference type="InterPro" id="IPR005119">
    <property type="entry name" value="LysR_subst-bd"/>
</dbReference>
<dbReference type="RefSeq" id="WP_183250758.1">
    <property type="nucleotide sequence ID" value="NZ_JACHEP010000001.1"/>
</dbReference>
<dbReference type="Gene3D" id="3.40.190.290">
    <property type="match status" value="1"/>
</dbReference>
<dbReference type="AlphaFoldDB" id="A0A7W8IN66"/>
<dbReference type="InterPro" id="IPR036390">
    <property type="entry name" value="WH_DNA-bd_sf"/>
</dbReference>
<proteinExistence type="inferred from homology"/>
<evidence type="ECO:0000256" key="3">
    <source>
        <dbReference type="ARBA" id="ARBA00023125"/>
    </source>
</evidence>
<dbReference type="PANTHER" id="PTHR30419:SF24">
    <property type="entry name" value="HTH-TYPE TRANSCRIPTIONAL REGULATOR CZCR"/>
    <property type="match status" value="1"/>
</dbReference>
<reference evidence="6 7" key="1">
    <citation type="submission" date="2020-08" db="EMBL/GenBank/DDBJ databases">
        <title>Genomic Encyclopedia of Type Strains, Phase IV (KMG-IV): sequencing the most valuable type-strain genomes for metagenomic binning, comparative biology and taxonomic classification.</title>
        <authorList>
            <person name="Goeker M."/>
        </authorList>
    </citation>
    <scope>NUCLEOTIDE SEQUENCE [LARGE SCALE GENOMIC DNA]</scope>
    <source>
        <strain evidence="6 7">DSM 16325</strain>
    </source>
</reference>
<dbReference type="GO" id="GO:0005829">
    <property type="term" value="C:cytosol"/>
    <property type="evidence" value="ECO:0007669"/>
    <property type="project" value="TreeGrafter"/>
</dbReference>
<dbReference type="InterPro" id="IPR036388">
    <property type="entry name" value="WH-like_DNA-bd_sf"/>
</dbReference>
<dbReference type="FunFam" id="1.10.10.10:FF:000001">
    <property type="entry name" value="LysR family transcriptional regulator"/>
    <property type="match status" value="1"/>
</dbReference>
<gene>
    <name evidence="6" type="ORF">HNQ34_000028</name>
</gene>
<dbReference type="PROSITE" id="PS50931">
    <property type="entry name" value="HTH_LYSR"/>
    <property type="match status" value="1"/>
</dbReference>
<keyword evidence="2" id="KW-0805">Transcription regulation</keyword>
<evidence type="ECO:0000313" key="6">
    <source>
        <dbReference type="EMBL" id="MBB5322951.1"/>
    </source>
</evidence>
<dbReference type="Pfam" id="PF00126">
    <property type="entry name" value="HTH_1"/>
    <property type="match status" value="1"/>
</dbReference>
<evidence type="ECO:0000256" key="1">
    <source>
        <dbReference type="ARBA" id="ARBA00009437"/>
    </source>
</evidence>
<name>A0A7W8IN66_9BACL</name>
<dbReference type="InterPro" id="IPR050950">
    <property type="entry name" value="HTH-type_LysR_regulators"/>
</dbReference>
<feature type="domain" description="HTH lysR-type" evidence="5">
    <location>
        <begin position="1"/>
        <end position="58"/>
    </location>
</feature>
<protein>
    <submittedName>
        <fullName evidence="6">DNA-binding transcriptional LysR family regulator</fullName>
    </submittedName>
</protein>
<dbReference type="InterPro" id="IPR000847">
    <property type="entry name" value="LysR_HTH_N"/>
</dbReference>
<dbReference type="Proteomes" id="UP000520011">
    <property type="component" value="Unassembled WGS sequence"/>
</dbReference>
<evidence type="ECO:0000256" key="2">
    <source>
        <dbReference type="ARBA" id="ARBA00023015"/>
    </source>
</evidence>
<accession>A0A7W8IN66</accession>
<organism evidence="6 7">
    <name type="scientific">Anoxybacteroides tepidamans</name>
    <dbReference type="NCBI Taxonomy" id="265948"/>
    <lineage>
        <taxon>Bacteria</taxon>
        <taxon>Bacillati</taxon>
        <taxon>Bacillota</taxon>
        <taxon>Bacilli</taxon>
        <taxon>Bacillales</taxon>
        <taxon>Anoxybacillaceae</taxon>
        <taxon>Anoxybacteroides</taxon>
    </lineage>
</organism>
<dbReference type="PRINTS" id="PR00039">
    <property type="entry name" value="HTHLYSR"/>
</dbReference>
<evidence type="ECO:0000256" key="4">
    <source>
        <dbReference type="ARBA" id="ARBA00023163"/>
    </source>
</evidence>
<dbReference type="EMBL" id="JACHEP010000001">
    <property type="protein sequence ID" value="MBB5322951.1"/>
    <property type="molecule type" value="Genomic_DNA"/>
</dbReference>
<dbReference type="Pfam" id="PF03466">
    <property type="entry name" value="LysR_substrate"/>
    <property type="match status" value="1"/>
</dbReference>